<organism evidence="2 3">
    <name type="scientific">Gimesia aquarii</name>
    <dbReference type="NCBI Taxonomy" id="2527964"/>
    <lineage>
        <taxon>Bacteria</taxon>
        <taxon>Pseudomonadati</taxon>
        <taxon>Planctomycetota</taxon>
        <taxon>Planctomycetia</taxon>
        <taxon>Planctomycetales</taxon>
        <taxon>Planctomycetaceae</taxon>
        <taxon>Gimesia</taxon>
    </lineage>
</organism>
<gene>
    <name evidence="2" type="ORF">V202x_52930</name>
</gene>
<dbReference type="PANTHER" id="PTHR34322">
    <property type="entry name" value="TRANSPOSASE, Y1_TNP DOMAIN-CONTAINING"/>
    <property type="match status" value="1"/>
</dbReference>
<dbReference type="InterPro" id="IPR036515">
    <property type="entry name" value="Transposase_17_sf"/>
</dbReference>
<dbReference type="AlphaFoldDB" id="A0A517X2Y1"/>
<dbReference type="GO" id="GO:0004803">
    <property type="term" value="F:transposase activity"/>
    <property type="evidence" value="ECO:0007669"/>
    <property type="project" value="InterPro"/>
</dbReference>
<proteinExistence type="predicted"/>
<evidence type="ECO:0000313" key="3">
    <source>
        <dbReference type="Proteomes" id="UP000318384"/>
    </source>
</evidence>
<protein>
    <submittedName>
        <fullName evidence="2">Transposase IS200 like protein</fullName>
    </submittedName>
</protein>
<sequence length="249" mass="28876">MLPDYAGIKGSGLFFFVAVFCYTPCMPRTKRICPAGEVFHVLNRSVARMTLFEKPDDYAAFMRVVEETWAKIPLPIYAMSVMPNHWHFVVRPQTDTQLTEFFQRLTVTHTMRWHAHYSTGGSGHLYQGRFKSFPIQSDDHLLTVMRYVERNPLRANLVKRAEEWEYGSAWARQQKGDSPAWLAKLKNPPLPRQWRSLVNKPQTDAELTTVRKCITRGTPFGDDKWTSNTAIRLSLESTTRPRGRPRKET</sequence>
<feature type="domain" description="Transposase IS200-like" evidence="1">
    <location>
        <begin position="34"/>
        <end position="151"/>
    </location>
</feature>
<name>A0A517X2Y1_9PLAN</name>
<dbReference type="EMBL" id="CP037422">
    <property type="protein sequence ID" value="QDU11868.1"/>
    <property type="molecule type" value="Genomic_DNA"/>
</dbReference>
<evidence type="ECO:0000259" key="1">
    <source>
        <dbReference type="SMART" id="SM01321"/>
    </source>
</evidence>
<evidence type="ECO:0000313" key="2">
    <source>
        <dbReference type="EMBL" id="QDU11868.1"/>
    </source>
</evidence>
<dbReference type="SUPFAM" id="SSF143422">
    <property type="entry name" value="Transposase IS200-like"/>
    <property type="match status" value="1"/>
</dbReference>
<accession>A0A517X2Y1</accession>
<dbReference type="SMART" id="SM01321">
    <property type="entry name" value="Y1_Tnp"/>
    <property type="match status" value="1"/>
</dbReference>
<dbReference type="Gene3D" id="3.30.70.1290">
    <property type="entry name" value="Transposase IS200-like"/>
    <property type="match status" value="1"/>
</dbReference>
<dbReference type="Pfam" id="PF01797">
    <property type="entry name" value="Y1_Tnp"/>
    <property type="match status" value="1"/>
</dbReference>
<keyword evidence="3" id="KW-1185">Reference proteome</keyword>
<reference evidence="2 3" key="1">
    <citation type="submission" date="2019-03" db="EMBL/GenBank/DDBJ databases">
        <title>Deep-cultivation of Planctomycetes and their phenomic and genomic characterization uncovers novel biology.</title>
        <authorList>
            <person name="Wiegand S."/>
            <person name="Jogler M."/>
            <person name="Boedeker C."/>
            <person name="Pinto D."/>
            <person name="Vollmers J."/>
            <person name="Rivas-Marin E."/>
            <person name="Kohn T."/>
            <person name="Peeters S.H."/>
            <person name="Heuer A."/>
            <person name="Rast P."/>
            <person name="Oberbeckmann S."/>
            <person name="Bunk B."/>
            <person name="Jeske O."/>
            <person name="Meyerdierks A."/>
            <person name="Storesund J.E."/>
            <person name="Kallscheuer N."/>
            <person name="Luecker S."/>
            <person name="Lage O.M."/>
            <person name="Pohl T."/>
            <person name="Merkel B.J."/>
            <person name="Hornburger P."/>
            <person name="Mueller R.-W."/>
            <person name="Bruemmer F."/>
            <person name="Labrenz M."/>
            <person name="Spormann A.M."/>
            <person name="Op den Camp H."/>
            <person name="Overmann J."/>
            <person name="Amann R."/>
            <person name="Jetten M.S.M."/>
            <person name="Mascher T."/>
            <person name="Medema M.H."/>
            <person name="Devos D.P."/>
            <person name="Kaster A.-K."/>
            <person name="Ovreas L."/>
            <person name="Rohde M."/>
            <person name="Galperin M.Y."/>
            <person name="Jogler C."/>
        </authorList>
    </citation>
    <scope>NUCLEOTIDE SEQUENCE [LARGE SCALE GENOMIC DNA]</scope>
    <source>
        <strain evidence="2 3">V202</strain>
    </source>
</reference>
<dbReference type="GO" id="GO:0006313">
    <property type="term" value="P:DNA transposition"/>
    <property type="evidence" value="ECO:0007669"/>
    <property type="project" value="InterPro"/>
</dbReference>
<dbReference type="InterPro" id="IPR002686">
    <property type="entry name" value="Transposase_17"/>
</dbReference>
<dbReference type="PANTHER" id="PTHR34322:SF2">
    <property type="entry name" value="TRANSPOSASE IS200-LIKE DOMAIN-CONTAINING PROTEIN"/>
    <property type="match status" value="1"/>
</dbReference>
<dbReference type="GO" id="GO:0003677">
    <property type="term" value="F:DNA binding"/>
    <property type="evidence" value="ECO:0007669"/>
    <property type="project" value="InterPro"/>
</dbReference>
<dbReference type="Proteomes" id="UP000318384">
    <property type="component" value="Chromosome"/>
</dbReference>